<comment type="caution">
    <text evidence="2">The sequence shown here is derived from an EMBL/GenBank/DDBJ whole genome shotgun (WGS) entry which is preliminary data.</text>
</comment>
<dbReference type="Proteomes" id="UP000600026">
    <property type="component" value="Unassembled WGS sequence"/>
</dbReference>
<keyword evidence="3" id="KW-1185">Reference proteome</keyword>
<feature type="region of interest" description="Disordered" evidence="1">
    <location>
        <begin position="46"/>
        <end position="98"/>
    </location>
</feature>
<dbReference type="AlphaFoldDB" id="A0A919GT37"/>
<proteinExistence type="predicted"/>
<reference evidence="2" key="1">
    <citation type="submission" date="2020-09" db="EMBL/GenBank/DDBJ databases">
        <title>Whole genome shotgun sequence of Streptomyces xanthophaeus NBRC 12829.</title>
        <authorList>
            <person name="Komaki H."/>
            <person name="Tamura T."/>
        </authorList>
    </citation>
    <scope>NUCLEOTIDE SEQUENCE</scope>
    <source>
        <strain evidence="2">NBRC 12829</strain>
    </source>
</reference>
<sequence length="98" mass="10846">MPGAADAAGARAARLPATNVQVIREVTVVRRLRRFMVVFLPHVGAEGEDEERRPWADAQRRDIVTGASRRRERTGRRAEPRPGTLPPAAERAAVWADP</sequence>
<name>A0A919GT37_9ACTN</name>
<organism evidence="2 3">
    <name type="scientific">Streptomyces xanthophaeus</name>
    <dbReference type="NCBI Taxonomy" id="67385"/>
    <lineage>
        <taxon>Bacteria</taxon>
        <taxon>Bacillati</taxon>
        <taxon>Actinomycetota</taxon>
        <taxon>Actinomycetes</taxon>
        <taxon>Kitasatosporales</taxon>
        <taxon>Streptomycetaceae</taxon>
        <taxon>Streptomyces</taxon>
    </lineage>
</organism>
<evidence type="ECO:0000313" key="2">
    <source>
        <dbReference type="EMBL" id="GHI83772.1"/>
    </source>
</evidence>
<feature type="compositionally biased region" description="Basic and acidic residues" evidence="1">
    <location>
        <begin position="50"/>
        <end position="63"/>
    </location>
</feature>
<accession>A0A919GT37</accession>
<gene>
    <name evidence="2" type="ORF">Sxan_11360</name>
</gene>
<dbReference type="EMBL" id="BNEE01000004">
    <property type="protein sequence ID" value="GHI83772.1"/>
    <property type="molecule type" value="Genomic_DNA"/>
</dbReference>
<evidence type="ECO:0000256" key="1">
    <source>
        <dbReference type="SAM" id="MobiDB-lite"/>
    </source>
</evidence>
<evidence type="ECO:0000313" key="3">
    <source>
        <dbReference type="Proteomes" id="UP000600026"/>
    </source>
</evidence>
<protein>
    <submittedName>
        <fullName evidence="2">Uncharacterized protein</fullName>
    </submittedName>
</protein>